<keyword evidence="1" id="KW-0812">Transmembrane</keyword>
<sequence length="172" mass="17584">MTALPASQAAVPGPAGLDIAALAEALRGSDVVFHPAAPRDPAFEADLAGAVAAASNTRAGDVDLVVLDHTPPMIADLRDAAQDLLMAGDAETVLIRTPNVAIGVSDTLTRAEIEVGERVMAAEPDYVAGVRAFVDTAEGFTVQWGVVGALLIGLCALAFAAGFLATRRSEHL</sequence>
<dbReference type="EMBL" id="JAMFTQ010000002">
    <property type="protein sequence ID" value="MCP1387079.1"/>
    <property type="molecule type" value="Genomic_DNA"/>
</dbReference>
<evidence type="ECO:0008006" key="4">
    <source>
        <dbReference type="Google" id="ProtNLM"/>
    </source>
</evidence>
<feature type="transmembrane region" description="Helical" evidence="1">
    <location>
        <begin position="144"/>
        <end position="165"/>
    </location>
</feature>
<protein>
    <recommendedName>
        <fullName evidence="4">1-deoxy-D-xylulose-5-phosphate synthase</fullName>
    </recommendedName>
</protein>
<dbReference type="Pfam" id="PF20381">
    <property type="entry name" value="Rv1476"/>
    <property type="match status" value="1"/>
</dbReference>
<evidence type="ECO:0000256" key="1">
    <source>
        <dbReference type="SAM" id="Phobius"/>
    </source>
</evidence>
<evidence type="ECO:0000313" key="2">
    <source>
        <dbReference type="EMBL" id="MCP1387079.1"/>
    </source>
</evidence>
<reference evidence="2" key="1">
    <citation type="submission" date="2022-05" db="EMBL/GenBank/DDBJ databases">
        <title>Corynebacterium sp. TA-R-1 sp. nov., isolated from human feces.</title>
        <authorList>
            <person name="Shamsuzzaman M."/>
            <person name="Dahal R.H."/>
        </authorList>
    </citation>
    <scope>NUCLEOTIDE SEQUENCE</scope>
    <source>
        <strain evidence="2">TA-R-1</strain>
    </source>
</reference>
<proteinExistence type="predicted"/>
<dbReference type="Proteomes" id="UP001204000">
    <property type="component" value="Unassembled WGS sequence"/>
</dbReference>
<keyword evidence="3" id="KW-1185">Reference proteome</keyword>
<keyword evidence="1" id="KW-0472">Membrane</keyword>
<gene>
    <name evidence="2" type="ORF">M5J20_02590</name>
</gene>
<dbReference type="RefSeq" id="WP_253576053.1">
    <property type="nucleotide sequence ID" value="NZ_JAMFTQ010000002.1"/>
</dbReference>
<comment type="caution">
    <text evidence="2">The sequence shown here is derived from an EMBL/GenBank/DDBJ whole genome shotgun (WGS) entry which is preliminary data.</text>
</comment>
<keyword evidence="1" id="KW-1133">Transmembrane helix</keyword>
<name>A0ABT1FZ95_9CORY</name>
<accession>A0ABT1FZ95</accession>
<dbReference type="InterPro" id="IPR046498">
    <property type="entry name" value="Rv1476-like"/>
</dbReference>
<organism evidence="2 3">
    <name type="scientific">Corynebacterium stercoris</name>
    <dbReference type="NCBI Taxonomy" id="2943490"/>
    <lineage>
        <taxon>Bacteria</taxon>
        <taxon>Bacillati</taxon>
        <taxon>Actinomycetota</taxon>
        <taxon>Actinomycetes</taxon>
        <taxon>Mycobacteriales</taxon>
        <taxon>Corynebacteriaceae</taxon>
        <taxon>Corynebacterium</taxon>
    </lineage>
</organism>
<evidence type="ECO:0000313" key="3">
    <source>
        <dbReference type="Proteomes" id="UP001204000"/>
    </source>
</evidence>